<dbReference type="PANTHER" id="PTHR15077">
    <property type="entry name" value="FAS-ASSOCIATING DEATH DOMAIN-CONTAINING PROTEIN FADD"/>
    <property type="match status" value="1"/>
</dbReference>
<protein>
    <recommendedName>
        <fullName evidence="2">Death domain-containing protein</fullName>
    </recommendedName>
</protein>
<dbReference type="STRING" id="7739.C3Y798"/>
<feature type="compositionally biased region" description="Polar residues" evidence="1">
    <location>
        <begin position="75"/>
        <end position="92"/>
    </location>
</feature>
<feature type="domain" description="Death" evidence="2">
    <location>
        <begin position="266"/>
        <end position="336"/>
    </location>
</feature>
<evidence type="ECO:0000256" key="1">
    <source>
        <dbReference type="SAM" id="MobiDB-lite"/>
    </source>
</evidence>
<dbReference type="SUPFAM" id="SSF47986">
    <property type="entry name" value="DEATH domain"/>
    <property type="match status" value="1"/>
</dbReference>
<dbReference type="PROSITE" id="PS50017">
    <property type="entry name" value="DEATH_DOMAIN"/>
    <property type="match status" value="1"/>
</dbReference>
<organism>
    <name type="scientific">Branchiostoma floridae</name>
    <name type="common">Florida lancelet</name>
    <name type="synonym">Amphioxus</name>
    <dbReference type="NCBI Taxonomy" id="7739"/>
    <lineage>
        <taxon>Eukaryota</taxon>
        <taxon>Metazoa</taxon>
        <taxon>Chordata</taxon>
        <taxon>Cephalochordata</taxon>
        <taxon>Leptocardii</taxon>
        <taxon>Amphioxiformes</taxon>
        <taxon>Branchiostomatidae</taxon>
        <taxon>Branchiostoma</taxon>
    </lineage>
</organism>
<dbReference type="AlphaFoldDB" id="C3Y798"/>
<evidence type="ECO:0000313" key="3">
    <source>
        <dbReference type="EMBL" id="EEN63726.1"/>
    </source>
</evidence>
<dbReference type="FunFam" id="1.10.533.10:FF:000059">
    <property type="entry name" value="Fas-associated via death domain"/>
    <property type="match status" value="1"/>
</dbReference>
<dbReference type="CDD" id="cd01670">
    <property type="entry name" value="Death"/>
    <property type="match status" value="1"/>
</dbReference>
<dbReference type="GO" id="GO:0007165">
    <property type="term" value="P:signal transduction"/>
    <property type="evidence" value="ECO:0007669"/>
    <property type="project" value="InterPro"/>
</dbReference>
<dbReference type="SMART" id="SM00005">
    <property type="entry name" value="DEATH"/>
    <property type="match status" value="1"/>
</dbReference>
<dbReference type="Pfam" id="PF00531">
    <property type="entry name" value="Death"/>
    <property type="match status" value="1"/>
</dbReference>
<dbReference type="InterPro" id="IPR016729">
    <property type="entry name" value="FADD"/>
</dbReference>
<name>C3Y798_BRAFL</name>
<proteinExistence type="predicted"/>
<sequence>MSFGARSECPPPAQLNHCDTGPVGQGSPRGALRMSPARPAQSLRYRPLVREVLGARSECHPPAQLNHCDTGPWSGKSSGRTPNVTRPPSSITAIPALGQGSPRSALRMSPARPAQSLRYRPLVREVLGAHSECHPPAQLNHRDTGPWAGKTSGRAPNVTRPPSSITAIPALGQGSPRSAILMSPTRPVCTITAIPPLVRDHVGPRGALRMSTTHPPALWNHCDTGPRSDYISLQDIEMDLRSAEQGSNLTIDRLFNRLAGEVRSRQWKKIAREIGLTEPEIDAIEDRDRTNLHEKVFQMFYKWRMKNGRRATLGVLAGHLRDINMAALAEKLEDIRN</sequence>
<feature type="region of interest" description="Disordered" evidence="1">
    <location>
        <begin position="133"/>
        <end position="171"/>
    </location>
</feature>
<dbReference type="Gene3D" id="1.10.533.10">
    <property type="entry name" value="Death Domain, Fas"/>
    <property type="match status" value="1"/>
</dbReference>
<feature type="region of interest" description="Disordered" evidence="1">
    <location>
        <begin position="1"/>
        <end position="39"/>
    </location>
</feature>
<evidence type="ECO:0000259" key="2">
    <source>
        <dbReference type="PROSITE" id="PS50017"/>
    </source>
</evidence>
<dbReference type="InterPro" id="IPR000488">
    <property type="entry name" value="Death_dom"/>
</dbReference>
<reference evidence="3" key="1">
    <citation type="journal article" date="2008" name="Nature">
        <title>The amphioxus genome and the evolution of the chordate karyotype.</title>
        <authorList>
            <consortium name="US DOE Joint Genome Institute (JGI-PGF)"/>
            <person name="Putnam N.H."/>
            <person name="Butts T."/>
            <person name="Ferrier D.E.K."/>
            <person name="Furlong R.F."/>
            <person name="Hellsten U."/>
            <person name="Kawashima T."/>
            <person name="Robinson-Rechavi M."/>
            <person name="Shoguchi E."/>
            <person name="Terry A."/>
            <person name="Yu J.-K."/>
            <person name="Benito-Gutierrez E.L."/>
            <person name="Dubchak I."/>
            <person name="Garcia-Fernandez J."/>
            <person name="Gibson-Brown J.J."/>
            <person name="Grigoriev I.V."/>
            <person name="Horton A.C."/>
            <person name="de Jong P.J."/>
            <person name="Jurka J."/>
            <person name="Kapitonov V.V."/>
            <person name="Kohara Y."/>
            <person name="Kuroki Y."/>
            <person name="Lindquist E."/>
            <person name="Lucas S."/>
            <person name="Osoegawa K."/>
            <person name="Pennacchio L.A."/>
            <person name="Salamov A.A."/>
            <person name="Satou Y."/>
            <person name="Sauka-Spengler T."/>
            <person name="Schmutz J."/>
            <person name="Shin-I T."/>
            <person name="Toyoda A."/>
            <person name="Bronner-Fraser M."/>
            <person name="Fujiyama A."/>
            <person name="Holland L.Z."/>
            <person name="Holland P.W.H."/>
            <person name="Satoh N."/>
            <person name="Rokhsar D.S."/>
        </authorList>
    </citation>
    <scope>NUCLEOTIDE SEQUENCE [LARGE SCALE GENOMIC DNA]</scope>
    <source>
        <strain evidence="3">S238N-H82</strain>
        <tissue evidence="3">Testes</tissue>
    </source>
</reference>
<dbReference type="EMBL" id="GG666489">
    <property type="protein sequence ID" value="EEN63726.1"/>
    <property type="molecule type" value="Genomic_DNA"/>
</dbReference>
<accession>C3Y798</accession>
<dbReference type="InParanoid" id="C3Y798"/>
<gene>
    <name evidence="3" type="ORF">BRAFLDRAFT_82837</name>
</gene>
<feature type="region of interest" description="Disordered" evidence="1">
    <location>
        <begin position="60"/>
        <end position="114"/>
    </location>
</feature>
<dbReference type="InterPro" id="IPR011029">
    <property type="entry name" value="DEATH-like_dom_sf"/>
</dbReference>